<sequence length="134" mass="14946">MNAVTNLFNPLADQLSRSIEFRVKLSQCTSDHCMKITLFQISVPSIEKETTGTSLKPSGNGTLLACWNDDVILLQDNTHTARKTQELLKVQVSLATLQPRFGQSGFQTHHLEQSSLQTVMENSCREQLNGRSVI</sequence>
<gene>
    <name evidence="1" type="ORF">AVEN_223783_1</name>
</gene>
<name>A0A4Y2DM02_ARAVE</name>
<dbReference type="EMBL" id="BGPR01000385">
    <property type="protein sequence ID" value="GBM17237.1"/>
    <property type="molecule type" value="Genomic_DNA"/>
</dbReference>
<reference evidence="1 2" key="1">
    <citation type="journal article" date="2019" name="Sci. Rep.">
        <title>Orb-weaving spider Araneus ventricosus genome elucidates the spidroin gene catalogue.</title>
        <authorList>
            <person name="Kono N."/>
            <person name="Nakamura H."/>
            <person name="Ohtoshi R."/>
            <person name="Moran D.A.P."/>
            <person name="Shinohara A."/>
            <person name="Yoshida Y."/>
            <person name="Fujiwara M."/>
            <person name="Mori M."/>
            <person name="Tomita M."/>
            <person name="Arakawa K."/>
        </authorList>
    </citation>
    <scope>NUCLEOTIDE SEQUENCE [LARGE SCALE GENOMIC DNA]</scope>
</reference>
<proteinExistence type="predicted"/>
<evidence type="ECO:0000313" key="2">
    <source>
        <dbReference type="Proteomes" id="UP000499080"/>
    </source>
</evidence>
<protein>
    <submittedName>
        <fullName evidence="1">Uncharacterized protein</fullName>
    </submittedName>
</protein>
<dbReference type="AlphaFoldDB" id="A0A4Y2DM02"/>
<organism evidence="1 2">
    <name type="scientific">Araneus ventricosus</name>
    <name type="common">Orbweaver spider</name>
    <name type="synonym">Epeira ventricosa</name>
    <dbReference type="NCBI Taxonomy" id="182803"/>
    <lineage>
        <taxon>Eukaryota</taxon>
        <taxon>Metazoa</taxon>
        <taxon>Ecdysozoa</taxon>
        <taxon>Arthropoda</taxon>
        <taxon>Chelicerata</taxon>
        <taxon>Arachnida</taxon>
        <taxon>Araneae</taxon>
        <taxon>Araneomorphae</taxon>
        <taxon>Entelegynae</taxon>
        <taxon>Araneoidea</taxon>
        <taxon>Araneidae</taxon>
        <taxon>Araneus</taxon>
    </lineage>
</organism>
<keyword evidence="2" id="KW-1185">Reference proteome</keyword>
<comment type="caution">
    <text evidence="1">The sequence shown here is derived from an EMBL/GenBank/DDBJ whole genome shotgun (WGS) entry which is preliminary data.</text>
</comment>
<dbReference type="Proteomes" id="UP000499080">
    <property type="component" value="Unassembled WGS sequence"/>
</dbReference>
<accession>A0A4Y2DM02</accession>
<evidence type="ECO:0000313" key="1">
    <source>
        <dbReference type="EMBL" id="GBM17237.1"/>
    </source>
</evidence>